<comment type="caution">
    <text evidence="2">The sequence shown here is derived from an EMBL/GenBank/DDBJ whole genome shotgun (WGS) entry which is preliminary data.</text>
</comment>
<gene>
    <name evidence="2" type="ORF">CR513_40260</name>
</gene>
<accession>A0A371FMB4</accession>
<dbReference type="EMBL" id="QJKJ01008572">
    <property type="protein sequence ID" value="RDX79330.1"/>
    <property type="molecule type" value="Genomic_DNA"/>
</dbReference>
<feature type="non-terminal residue" evidence="2">
    <location>
        <position position="1"/>
    </location>
</feature>
<evidence type="ECO:0000256" key="1">
    <source>
        <dbReference type="SAM" id="MobiDB-lite"/>
    </source>
</evidence>
<name>A0A371FMB4_MUCPR</name>
<evidence type="ECO:0000313" key="3">
    <source>
        <dbReference type="Proteomes" id="UP000257109"/>
    </source>
</evidence>
<evidence type="ECO:0000313" key="2">
    <source>
        <dbReference type="EMBL" id="RDX79330.1"/>
    </source>
</evidence>
<dbReference type="Proteomes" id="UP000257109">
    <property type="component" value="Unassembled WGS sequence"/>
</dbReference>
<protein>
    <submittedName>
        <fullName evidence="2">Uncharacterized protein</fullName>
    </submittedName>
</protein>
<sequence length="150" mass="16573">MPELKPRNKNEISSHGRDNGDQSCNGSFGRDNGDQRAKNNQVRVMENVIVGNATKVSFVLLVTLITIIPCLKTGIGEFDNFLKAQTKKAYKITLNAYVPTLEDVTNKLNLHLQGERDGRVTIVSNSSDVAYGFNCNGMFRGCTIDAEFTK</sequence>
<reference evidence="2" key="1">
    <citation type="submission" date="2018-05" db="EMBL/GenBank/DDBJ databases">
        <title>Draft genome of Mucuna pruriens seed.</title>
        <authorList>
            <person name="Nnadi N.E."/>
            <person name="Vos R."/>
            <person name="Hasami M.H."/>
            <person name="Devisetty U.K."/>
            <person name="Aguiy J.C."/>
        </authorList>
    </citation>
    <scope>NUCLEOTIDE SEQUENCE [LARGE SCALE GENOMIC DNA]</scope>
    <source>
        <strain evidence="2">JCA_2017</strain>
    </source>
</reference>
<proteinExistence type="predicted"/>
<feature type="region of interest" description="Disordered" evidence="1">
    <location>
        <begin position="1"/>
        <end position="39"/>
    </location>
</feature>
<organism evidence="2 3">
    <name type="scientific">Mucuna pruriens</name>
    <name type="common">Velvet bean</name>
    <name type="synonym">Dolichos pruriens</name>
    <dbReference type="NCBI Taxonomy" id="157652"/>
    <lineage>
        <taxon>Eukaryota</taxon>
        <taxon>Viridiplantae</taxon>
        <taxon>Streptophyta</taxon>
        <taxon>Embryophyta</taxon>
        <taxon>Tracheophyta</taxon>
        <taxon>Spermatophyta</taxon>
        <taxon>Magnoliopsida</taxon>
        <taxon>eudicotyledons</taxon>
        <taxon>Gunneridae</taxon>
        <taxon>Pentapetalae</taxon>
        <taxon>rosids</taxon>
        <taxon>fabids</taxon>
        <taxon>Fabales</taxon>
        <taxon>Fabaceae</taxon>
        <taxon>Papilionoideae</taxon>
        <taxon>50 kb inversion clade</taxon>
        <taxon>NPAAA clade</taxon>
        <taxon>indigoferoid/millettioid clade</taxon>
        <taxon>Phaseoleae</taxon>
        <taxon>Mucuna</taxon>
    </lineage>
</organism>
<keyword evidence="3" id="KW-1185">Reference proteome</keyword>
<feature type="compositionally biased region" description="Basic and acidic residues" evidence="1">
    <location>
        <begin position="1"/>
        <end position="20"/>
    </location>
</feature>
<dbReference type="OrthoDB" id="1421870at2759"/>
<feature type="non-terminal residue" evidence="2">
    <location>
        <position position="150"/>
    </location>
</feature>
<dbReference type="AlphaFoldDB" id="A0A371FMB4"/>